<keyword evidence="2" id="KW-1185">Reference proteome</keyword>
<dbReference type="WBParaSite" id="ACRNAN_scaffold17450.g10869.t1">
    <property type="protein sequence ID" value="ACRNAN_scaffold17450.g10869.t1"/>
    <property type="gene ID" value="ACRNAN_scaffold17450.g10869"/>
</dbReference>
<feature type="region of interest" description="Disordered" evidence="1">
    <location>
        <begin position="1"/>
        <end position="48"/>
    </location>
</feature>
<accession>A0A914D2I8</accession>
<evidence type="ECO:0000256" key="1">
    <source>
        <dbReference type="SAM" id="MobiDB-lite"/>
    </source>
</evidence>
<organism evidence="2 3">
    <name type="scientific">Acrobeloides nanus</name>
    <dbReference type="NCBI Taxonomy" id="290746"/>
    <lineage>
        <taxon>Eukaryota</taxon>
        <taxon>Metazoa</taxon>
        <taxon>Ecdysozoa</taxon>
        <taxon>Nematoda</taxon>
        <taxon>Chromadorea</taxon>
        <taxon>Rhabditida</taxon>
        <taxon>Tylenchina</taxon>
        <taxon>Cephalobomorpha</taxon>
        <taxon>Cephaloboidea</taxon>
        <taxon>Cephalobidae</taxon>
        <taxon>Acrobeloides</taxon>
    </lineage>
</organism>
<dbReference type="Proteomes" id="UP000887540">
    <property type="component" value="Unplaced"/>
</dbReference>
<protein>
    <submittedName>
        <fullName evidence="3">Uncharacterized protein</fullName>
    </submittedName>
</protein>
<evidence type="ECO:0000313" key="2">
    <source>
        <dbReference type="Proteomes" id="UP000887540"/>
    </source>
</evidence>
<dbReference type="AlphaFoldDB" id="A0A914D2I8"/>
<name>A0A914D2I8_9BILA</name>
<evidence type="ECO:0000313" key="3">
    <source>
        <dbReference type="WBParaSite" id="ACRNAN_scaffold17450.g10869.t1"/>
    </source>
</evidence>
<proteinExistence type="predicted"/>
<sequence length="82" mass="9186">MFINSNNMAPKNFDNELRKRSPISTLDLPRPSSAPGNPSPGYFDAPAKQDLYEGITPMSHYDSYLTTPKLVYLSDLQNEPLP</sequence>
<reference evidence="3" key="1">
    <citation type="submission" date="2022-11" db="UniProtKB">
        <authorList>
            <consortium name="WormBaseParasite"/>
        </authorList>
    </citation>
    <scope>IDENTIFICATION</scope>
</reference>